<evidence type="ECO:0000313" key="6">
    <source>
        <dbReference type="EMBL" id="MPM05954.1"/>
    </source>
</evidence>
<reference evidence="6" key="1">
    <citation type="submission" date="2019-08" db="EMBL/GenBank/DDBJ databases">
        <authorList>
            <person name="Kucharzyk K."/>
            <person name="Murdoch R.W."/>
            <person name="Higgins S."/>
            <person name="Loffler F."/>
        </authorList>
    </citation>
    <scope>NUCLEOTIDE SEQUENCE</scope>
</reference>
<dbReference type="GO" id="GO:0006508">
    <property type="term" value="P:proteolysis"/>
    <property type="evidence" value="ECO:0007669"/>
    <property type="project" value="UniProtKB-KW"/>
</dbReference>
<dbReference type="InterPro" id="IPR043504">
    <property type="entry name" value="Peptidase_S1_PA_chymotrypsin"/>
</dbReference>
<dbReference type="PANTHER" id="PTHR38469">
    <property type="entry name" value="PERIPLASMIC PEPTIDASE SUBFAMILY S1B"/>
    <property type="match status" value="1"/>
</dbReference>
<evidence type="ECO:0000256" key="3">
    <source>
        <dbReference type="ARBA" id="ARBA00022670"/>
    </source>
</evidence>
<dbReference type="EMBL" id="VSSQ01001181">
    <property type="protein sequence ID" value="MPM05954.1"/>
    <property type="molecule type" value="Genomic_DNA"/>
</dbReference>
<dbReference type="InterPro" id="IPR019500">
    <property type="entry name" value="Pep_S46"/>
</dbReference>
<dbReference type="AlphaFoldDB" id="A0A644WV55"/>
<proteinExistence type="inferred from homology"/>
<keyword evidence="3" id="KW-0645">Protease</keyword>
<dbReference type="PANTHER" id="PTHR38469:SF1">
    <property type="entry name" value="PERIPLASMIC PEPTIDASE SUBFAMILY S1B"/>
    <property type="match status" value="1"/>
</dbReference>
<dbReference type="InterPro" id="IPR009003">
    <property type="entry name" value="Peptidase_S1_PA"/>
</dbReference>
<gene>
    <name evidence="6" type="ORF">SDC9_52249</name>
</gene>
<dbReference type="GO" id="GO:0008239">
    <property type="term" value="F:dipeptidyl-peptidase activity"/>
    <property type="evidence" value="ECO:0007669"/>
    <property type="project" value="InterPro"/>
</dbReference>
<evidence type="ECO:0000256" key="1">
    <source>
        <dbReference type="ARBA" id="ARBA00010491"/>
    </source>
</evidence>
<name>A0A644WV55_9ZZZZ</name>
<protein>
    <submittedName>
        <fullName evidence="6">Asp/Glu-specific dipeptidyl-peptidase</fullName>
        <ecNumber evidence="6">3.4.14.-</ecNumber>
    </submittedName>
</protein>
<sequence length="726" mass="83619">MKKLFLIFVVTFLSVVRVSADEGMWLPLLVDRLNYTDMQKMGLQLTAEEIYSINHASLKDAIVSMNDGMCTAFMVSKEGLMMTNHHCGLEYITENSIKYNSDYVQNGFWALDKKQELYNPNLKATFLVRIEDVSQKVLSQLNDNMTPADRDAKIKEISAKLVSDAVGQSHYEGEVKSFFKGNEFYLFIYEVFRDVRLVGAPPMAIGNFGADADNWLWPRHTADFSFFRIYMGPDGKPAPYDKRKNIPYVPKYYIPISTKGVKEGDFTMVLGYPGTTDRVMTSTGLNLTLETINPAIVKIRDSKLRLMKEDMDRDPSIKLMYRSKYNRSSNYWKYYIGQIEVLKRLKAMDKKKALEAEFTKWVNADASRKSKYGNALSIIDEATNEIAKYRKASTYYRECVFRGPEIISFANKFDSLFYYLNKTDIPEEQKAAKVADLSTKLKYYASNYYFNGYNLEVDKKIFIALMRFMKDDLGSEFYPSVFDEVDKKYKDNFTLYANYLFEKSIFASKEMVYEFLREPSAKILEKDPGFVAMISFNEKYNKIKEDMAVIELKLDNGERIYMNGLMKMLEGKKKFYPDANSTMRLTYGKVTNYTPTDGVEQPFYTTLDELIAREDANNPDFIVPEKLKDLYNKKEYTNYTNADGKVPICFLTDCDVTGGNSGAPILNAKGELVGIVFDINWEATASSLSYVPDQTRTISTDIRYILFLIDKYAEASNIIQELDIRK</sequence>
<keyword evidence="2" id="KW-0031">Aminopeptidase</keyword>
<evidence type="ECO:0000256" key="5">
    <source>
        <dbReference type="ARBA" id="ARBA00022801"/>
    </source>
</evidence>
<comment type="caution">
    <text evidence="6">The sequence shown here is derived from an EMBL/GenBank/DDBJ whole genome shotgun (WGS) entry which is preliminary data.</text>
</comment>
<evidence type="ECO:0000256" key="4">
    <source>
        <dbReference type="ARBA" id="ARBA00022729"/>
    </source>
</evidence>
<dbReference type="Gene3D" id="2.40.10.10">
    <property type="entry name" value="Trypsin-like serine proteases"/>
    <property type="match status" value="1"/>
</dbReference>
<accession>A0A644WV55</accession>
<dbReference type="SUPFAM" id="SSF50494">
    <property type="entry name" value="Trypsin-like serine proteases"/>
    <property type="match status" value="1"/>
</dbReference>
<comment type="similarity">
    <text evidence="1">Belongs to the peptidase S46 family.</text>
</comment>
<keyword evidence="4" id="KW-0732">Signal</keyword>
<keyword evidence="5 6" id="KW-0378">Hydrolase</keyword>
<evidence type="ECO:0000256" key="2">
    <source>
        <dbReference type="ARBA" id="ARBA00022438"/>
    </source>
</evidence>
<dbReference type="GO" id="GO:0070009">
    <property type="term" value="F:serine-type aminopeptidase activity"/>
    <property type="evidence" value="ECO:0007669"/>
    <property type="project" value="InterPro"/>
</dbReference>
<organism evidence="6">
    <name type="scientific">bioreactor metagenome</name>
    <dbReference type="NCBI Taxonomy" id="1076179"/>
    <lineage>
        <taxon>unclassified sequences</taxon>
        <taxon>metagenomes</taxon>
        <taxon>ecological metagenomes</taxon>
    </lineage>
</organism>
<dbReference type="EC" id="3.4.14.-" evidence="6"/>
<dbReference type="Pfam" id="PF10459">
    <property type="entry name" value="Peptidase_S46"/>
    <property type="match status" value="1"/>
</dbReference>